<reference evidence="3" key="1">
    <citation type="submission" date="2021-07" db="EMBL/GenBank/DDBJ databases">
        <title>Complete genome sequencing of a Clostridium isolate.</title>
        <authorList>
            <person name="Ueki A."/>
            <person name="Tonouchi A."/>
        </authorList>
    </citation>
    <scope>NUCLEOTIDE SEQUENCE [LARGE SCALE GENOMIC DNA]</scope>
    <source>
        <strain evidence="3">C5S11</strain>
    </source>
</reference>
<name>A0ABM7T703_9CLOT</name>
<gene>
    <name evidence="2" type="ORF">psyc5s11_31160</name>
</gene>
<keyword evidence="3" id="KW-1185">Reference proteome</keyword>
<evidence type="ECO:0000313" key="3">
    <source>
        <dbReference type="Proteomes" id="UP000824633"/>
    </source>
</evidence>
<dbReference type="InterPro" id="IPR016181">
    <property type="entry name" value="Acyl_CoA_acyltransferase"/>
</dbReference>
<dbReference type="Proteomes" id="UP000824633">
    <property type="component" value="Chromosome"/>
</dbReference>
<organism evidence="2 3">
    <name type="scientific">Clostridium gelidum</name>
    <dbReference type="NCBI Taxonomy" id="704125"/>
    <lineage>
        <taxon>Bacteria</taxon>
        <taxon>Bacillati</taxon>
        <taxon>Bacillota</taxon>
        <taxon>Clostridia</taxon>
        <taxon>Eubacteriales</taxon>
        <taxon>Clostridiaceae</taxon>
        <taxon>Clostridium</taxon>
    </lineage>
</organism>
<protein>
    <submittedName>
        <fullName evidence="2">Acetyltransferase</fullName>
    </submittedName>
</protein>
<dbReference type="PROSITE" id="PS51186">
    <property type="entry name" value="GNAT"/>
    <property type="match status" value="1"/>
</dbReference>
<dbReference type="SUPFAM" id="SSF55729">
    <property type="entry name" value="Acyl-CoA N-acyltransferases (Nat)"/>
    <property type="match status" value="1"/>
</dbReference>
<evidence type="ECO:0000259" key="1">
    <source>
        <dbReference type="PROSITE" id="PS51186"/>
    </source>
</evidence>
<dbReference type="InterPro" id="IPR000182">
    <property type="entry name" value="GNAT_dom"/>
</dbReference>
<feature type="domain" description="N-acetyltransferase" evidence="1">
    <location>
        <begin position="8"/>
        <end position="170"/>
    </location>
</feature>
<dbReference type="PANTHER" id="PTHR43792:SF1">
    <property type="entry name" value="N-ACETYLTRANSFERASE DOMAIN-CONTAINING PROTEIN"/>
    <property type="match status" value="1"/>
</dbReference>
<sequence length="174" mass="20221">MIIETEMLTLSPIKEIDYEDICEYGCDEEIGQYMIYWPKTKEEIRAFINDCISSMSLESPTWYEFVIRLNKTSKVIGNISLIIKDSEAEIGWISNKKYWNNGYMSEAVNAVINNAFDNLSICKIVATCTDKNIGSYRVMDKCNMKRLSLEKNHKAMRKGIEAVYDKLTYIIDKY</sequence>
<dbReference type="EMBL" id="AP024849">
    <property type="protein sequence ID" value="BCZ47049.1"/>
    <property type="molecule type" value="Genomic_DNA"/>
</dbReference>
<dbReference type="RefSeq" id="WP_224033434.1">
    <property type="nucleotide sequence ID" value="NZ_AP024849.1"/>
</dbReference>
<dbReference type="Pfam" id="PF13302">
    <property type="entry name" value="Acetyltransf_3"/>
    <property type="match status" value="1"/>
</dbReference>
<proteinExistence type="predicted"/>
<dbReference type="InterPro" id="IPR051531">
    <property type="entry name" value="N-acetyltransferase"/>
</dbReference>
<dbReference type="PANTHER" id="PTHR43792">
    <property type="entry name" value="GNAT FAMILY, PUTATIVE (AFU_ORTHOLOGUE AFUA_3G00765)-RELATED-RELATED"/>
    <property type="match status" value="1"/>
</dbReference>
<dbReference type="Gene3D" id="3.40.630.30">
    <property type="match status" value="1"/>
</dbReference>
<evidence type="ECO:0000313" key="2">
    <source>
        <dbReference type="EMBL" id="BCZ47049.1"/>
    </source>
</evidence>
<accession>A0ABM7T703</accession>